<sequence length="240" mass="28299">MHSAKRRDRHRRIRNTNCTWQYPHYTSQVFDQLEYLTQKLEYTLPSDTISQAIITTDYYLAYALGRHLFSGARTAIFQTIESAKISLRESVISQLVVDMEGLTISYFDVLEYLRQLIKPRNNIQIFILLSRHDEDLIPFISLSGPFYILSRSLRLPEMRRALLSPVLNYIHSRHINQLDWEMVELLLQGNSLKEIALLQARPYHRIIYRLNQLIARLGLANRQRFLHLIHRLSVTSAHLI</sequence>
<dbReference type="RefSeq" id="WP_032942589.1">
    <property type="nucleotide sequence ID" value="NZ_CADCYR010000005.1"/>
</dbReference>
<comment type="caution">
    <text evidence="1">The sequence shown here is derived from an EMBL/GenBank/DDBJ whole genome shotgun (WGS) entry which is preliminary data.</text>
</comment>
<dbReference type="GeneID" id="86977503"/>
<dbReference type="AlphaFoldDB" id="A0A5B0T129"/>
<organism evidence="1 3">
    <name type="scientific">Citrobacter portucalensis</name>
    <dbReference type="NCBI Taxonomy" id="1639133"/>
    <lineage>
        <taxon>Bacteria</taxon>
        <taxon>Pseudomonadati</taxon>
        <taxon>Pseudomonadota</taxon>
        <taxon>Gammaproteobacteria</taxon>
        <taxon>Enterobacterales</taxon>
        <taxon>Enterobacteriaceae</taxon>
        <taxon>Citrobacter</taxon>
        <taxon>Citrobacter freundii complex</taxon>
    </lineage>
</organism>
<dbReference type="Proteomes" id="UP000323297">
    <property type="component" value="Unassembled WGS sequence"/>
</dbReference>
<reference evidence="1 3" key="1">
    <citation type="submission" date="2019-08" db="EMBL/GenBank/DDBJ databases">
        <title>Draft genome sequence of Citrobacter portucalensis strain isolated from green turtle.</title>
        <authorList>
            <person name="Fernandes M.R."/>
            <person name="Sellera F.P."/>
            <person name="Goldeberg D.W."/>
            <person name="Costa D.C."/>
            <person name="Lincopan N."/>
        </authorList>
    </citation>
    <scope>NUCLEOTIDE SEQUENCE [LARGE SCALE GENOMIC DNA]</scope>
    <source>
        <strain evidence="1 3">TV06</strain>
    </source>
</reference>
<accession>A0A5B0T129</accession>
<dbReference type="EMBL" id="VTZD01000015">
    <property type="protein sequence ID" value="KAA1143635.1"/>
    <property type="molecule type" value="Genomic_DNA"/>
</dbReference>
<gene>
    <name evidence="1" type="ORF">D3H66_12920</name>
    <name evidence="2" type="ORF">RYZ90_09915</name>
</gene>
<name>A0A5B0T129_9ENTR</name>
<dbReference type="Proteomes" id="UP001269984">
    <property type="component" value="Unassembled WGS sequence"/>
</dbReference>
<reference evidence="2 4" key="2">
    <citation type="submission" date="2023-10" db="EMBL/GenBank/DDBJ databases">
        <title>Fecal carriage and genetic characteristics of carbapenem-resistant Enterobacterales among healthy adults from four provinces of China.</title>
        <authorList>
            <person name="Li Y."/>
            <person name="Zhang R."/>
        </authorList>
    </citation>
    <scope>NUCLEOTIDE SEQUENCE [LARGE SCALE GENOMIC DNA]</scope>
    <source>
        <strain evidence="2 4">HN-71</strain>
    </source>
</reference>
<evidence type="ECO:0000313" key="1">
    <source>
        <dbReference type="EMBL" id="KAA1143635.1"/>
    </source>
</evidence>
<evidence type="ECO:0000313" key="4">
    <source>
        <dbReference type="Proteomes" id="UP001269984"/>
    </source>
</evidence>
<evidence type="ECO:0000313" key="3">
    <source>
        <dbReference type="Proteomes" id="UP000323297"/>
    </source>
</evidence>
<evidence type="ECO:0000313" key="2">
    <source>
        <dbReference type="EMBL" id="MDW2634154.1"/>
    </source>
</evidence>
<protein>
    <submittedName>
        <fullName evidence="1">Fimbriae Y protein</fullName>
    </submittedName>
</protein>
<proteinExistence type="predicted"/>
<dbReference type="EMBL" id="JAWPAZ010000003">
    <property type="protein sequence ID" value="MDW2634154.1"/>
    <property type="molecule type" value="Genomic_DNA"/>
</dbReference>